<feature type="compositionally biased region" description="Polar residues" evidence="1">
    <location>
        <begin position="100"/>
        <end position="112"/>
    </location>
</feature>
<dbReference type="AlphaFoldDB" id="A0A9P6DSS0"/>
<protein>
    <submittedName>
        <fullName evidence="2">Uncharacterized protein</fullName>
    </submittedName>
</protein>
<dbReference type="Proteomes" id="UP000886523">
    <property type="component" value="Unassembled WGS sequence"/>
</dbReference>
<evidence type="ECO:0000313" key="3">
    <source>
        <dbReference type="Proteomes" id="UP000886523"/>
    </source>
</evidence>
<feature type="region of interest" description="Disordered" evidence="1">
    <location>
        <begin position="170"/>
        <end position="198"/>
    </location>
</feature>
<evidence type="ECO:0000256" key="1">
    <source>
        <dbReference type="SAM" id="MobiDB-lite"/>
    </source>
</evidence>
<name>A0A9P6DSS0_9AGAM</name>
<evidence type="ECO:0000313" key="2">
    <source>
        <dbReference type="EMBL" id="KAF9508900.1"/>
    </source>
</evidence>
<organism evidence="2 3">
    <name type="scientific">Hydnum rufescens UP504</name>
    <dbReference type="NCBI Taxonomy" id="1448309"/>
    <lineage>
        <taxon>Eukaryota</taxon>
        <taxon>Fungi</taxon>
        <taxon>Dikarya</taxon>
        <taxon>Basidiomycota</taxon>
        <taxon>Agaricomycotina</taxon>
        <taxon>Agaricomycetes</taxon>
        <taxon>Cantharellales</taxon>
        <taxon>Hydnaceae</taxon>
        <taxon>Hydnum</taxon>
    </lineage>
</organism>
<proteinExistence type="predicted"/>
<comment type="caution">
    <text evidence="2">The sequence shown here is derived from an EMBL/GenBank/DDBJ whole genome shotgun (WGS) entry which is preliminary data.</text>
</comment>
<sequence>MLQCGIWQPGQNKGTHANMLAPSTYTADSIRTRAASTPLTEPNVDRERIRGRICSSHYGVCSSHYALSIVSVLSNTSVPFRSTEPIVDPAQSRQHRTAVRSPSAQLQPQQCSRNRKIRSRAPWRTKPFRFTPTFPGRRGSRGMVVGPSQFFGPLEPSRAGLDMDSPAHRMPTGSGIQGRHRAVGPDDHGAPQVMPPGASDSNQRHFLSHLDMSCSNFSLSVICRVACHTLY</sequence>
<feature type="region of interest" description="Disordered" evidence="1">
    <location>
        <begin position="98"/>
        <end position="117"/>
    </location>
</feature>
<keyword evidence="3" id="KW-1185">Reference proteome</keyword>
<gene>
    <name evidence="2" type="ORF">BS47DRAFT_189427</name>
</gene>
<reference evidence="2" key="1">
    <citation type="journal article" date="2020" name="Nat. Commun.">
        <title>Large-scale genome sequencing of mycorrhizal fungi provides insights into the early evolution of symbiotic traits.</title>
        <authorList>
            <person name="Miyauchi S."/>
            <person name="Kiss E."/>
            <person name="Kuo A."/>
            <person name="Drula E."/>
            <person name="Kohler A."/>
            <person name="Sanchez-Garcia M."/>
            <person name="Morin E."/>
            <person name="Andreopoulos B."/>
            <person name="Barry K.W."/>
            <person name="Bonito G."/>
            <person name="Buee M."/>
            <person name="Carver A."/>
            <person name="Chen C."/>
            <person name="Cichocki N."/>
            <person name="Clum A."/>
            <person name="Culley D."/>
            <person name="Crous P.W."/>
            <person name="Fauchery L."/>
            <person name="Girlanda M."/>
            <person name="Hayes R.D."/>
            <person name="Keri Z."/>
            <person name="LaButti K."/>
            <person name="Lipzen A."/>
            <person name="Lombard V."/>
            <person name="Magnuson J."/>
            <person name="Maillard F."/>
            <person name="Murat C."/>
            <person name="Nolan M."/>
            <person name="Ohm R.A."/>
            <person name="Pangilinan J."/>
            <person name="Pereira M.F."/>
            <person name="Perotto S."/>
            <person name="Peter M."/>
            <person name="Pfister S."/>
            <person name="Riley R."/>
            <person name="Sitrit Y."/>
            <person name="Stielow J.B."/>
            <person name="Szollosi G."/>
            <person name="Zifcakova L."/>
            <person name="Stursova M."/>
            <person name="Spatafora J.W."/>
            <person name="Tedersoo L."/>
            <person name="Vaario L.M."/>
            <person name="Yamada A."/>
            <person name="Yan M."/>
            <person name="Wang P."/>
            <person name="Xu J."/>
            <person name="Bruns T."/>
            <person name="Baldrian P."/>
            <person name="Vilgalys R."/>
            <person name="Dunand C."/>
            <person name="Henrissat B."/>
            <person name="Grigoriev I.V."/>
            <person name="Hibbett D."/>
            <person name="Nagy L.G."/>
            <person name="Martin F.M."/>
        </authorList>
    </citation>
    <scope>NUCLEOTIDE SEQUENCE</scope>
    <source>
        <strain evidence="2">UP504</strain>
    </source>
</reference>
<dbReference type="EMBL" id="MU129047">
    <property type="protein sequence ID" value="KAF9508900.1"/>
    <property type="molecule type" value="Genomic_DNA"/>
</dbReference>
<accession>A0A9P6DSS0</accession>